<dbReference type="GO" id="GO:0003700">
    <property type="term" value="F:DNA-binding transcription factor activity"/>
    <property type="evidence" value="ECO:0007669"/>
    <property type="project" value="TreeGrafter"/>
</dbReference>
<dbReference type="PANTHER" id="PTHR30055">
    <property type="entry name" value="HTH-TYPE TRANSCRIPTIONAL REGULATOR RUTR"/>
    <property type="match status" value="1"/>
</dbReference>
<dbReference type="InterPro" id="IPR009057">
    <property type="entry name" value="Homeodomain-like_sf"/>
</dbReference>
<dbReference type="Gene3D" id="1.10.357.10">
    <property type="entry name" value="Tetracycline Repressor, domain 2"/>
    <property type="match status" value="1"/>
</dbReference>
<dbReference type="EMBL" id="LQZT01000050">
    <property type="protein sequence ID" value="OCW55506.1"/>
    <property type="molecule type" value="Genomic_DNA"/>
</dbReference>
<reference evidence="7 8" key="1">
    <citation type="submission" date="2015-12" db="EMBL/GenBank/DDBJ databases">
        <authorList>
            <person name="Shamseldin A."/>
            <person name="Moawad H."/>
            <person name="Abd El-Rahim W.M."/>
            <person name="Sadowsky M.J."/>
        </authorList>
    </citation>
    <scope>NUCLEOTIDE SEQUENCE [LARGE SCALE GENOMIC DNA]</scope>
    <source>
        <strain evidence="7 8">JC234</strain>
    </source>
</reference>
<accession>A0A1C1YQ22</accession>
<dbReference type="Pfam" id="PF00440">
    <property type="entry name" value="TetR_N"/>
    <property type="match status" value="1"/>
</dbReference>
<dbReference type="Proteomes" id="UP000094795">
    <property type="component" value="Unassembled WGS sequence"/>
</dbReference>
<dbReference type="Gene3D" id="1.10.10.60">
    <property type="entry name" value="Homeodomain-like"/>
    <property type="match status" value="1"/>
</dbReference>
<dbReference type="InterPro" id="IPR050109">
    <property type="entry name" value="HTH-type_TetR-like_transc_reg"/>
</dbReference>
<sequence>MMTDETAKRPRTKSADIRREELMDAAQALFLEKGFAATSVSEIVEGADVAKGTFYLYFKTKEDMLAALQKRFADRFCAKVDAAMAKDHADWPARLEAWVAACLDGYLDAVAVHDMVFHQYQPAFRALKADNPVITRLQALLEKGAADKAWQIGDPRLTAVMLFDALHGAVDDSLASGNEINRPRLLRTVADFYRNAVRLG</sequence>
<evidence type="ECO:0000256" key="4">
    <source>
        <dbReference type="ARBA" id="ARBA00023163"/>
    </source>
</evidence>
<protein>
    <submittedName>
        <fullName evidence="7">Transcriptional regulator</fullName>
    </submittedName>
</protein>
<dbReference type="AlphaFoldDB" id="A0A1C1YQ22"/>
<keyword evidence="2" id="KW-0175">Coiled coil</keyword>
<dbReference type="FunFam" id="1.10.10.60:FF:000141">
    <property type="entry name" value="TetR family transcriptional regulator"/>
    <property type="match status" value="1"/>
</dbReference>
<dbReference type="PROSITE" id="PS01081">
    <property type="entry name" value="HTH_TETR_1"/>
    <property type="match status" value="1"/>
</dbReference>
<dbReference type="InterPro" id="IPR036271">
    <property type="entry name" value="Tet_transcr_reg_TetR-rel_C_sf"/>
</dbReference>
<evidence type="ECO:0000256" key="1">
    <source>
        <dbReference type="ARBA" id="ARBA00023015"/>
    </source>
</evidence>
<dbReference type="SUPFAM" id="SSF46689">
    <property type="entry name" value="Homeodomain-like"/>
    <property type="match status" value="1"/>
</dbReference>
<dbReference type="PRINTS" id="PR00455">
    <property type="entry name" value="HTHTETR"/>
</dbReference>
<evidence type="ECO:0000259" key="6">
    <source>
        <dbReference type="PROSITE" id="PS50977"/>
    </source>
</evidence>
<dbReference type="InterPro" id="IPR023772">
    <property type="entry name" value="DNA-bd_HTH_TetR-type_CS"/>
</dbReference>
<dbReference type="InterPro" id="IPR001647">
    <property type="entry name" value="HTH_TetR"/>
</dbReference>
<gene>
    <name evidence="7" type="ORF">AWJ14_05780</name>
</gene>
<evidence type="ECO:0000256" key="5">
    <source>
        <dbReference type="PROSITE-ProRule" id="PRU00335"/>
    </source>
</evidence>
<name>A0A1C1YQ22_9HYPH</name>
<evidence type="ECO:0000313" key="7">
    <source>
        <dbReference type="EMBL" id="OCW55506.1"/>
    </source>
</evidence>
<keyword evidence="1" id="KW-0805">Transcription regulation</keyword>
<comment type="caution">
    <text evidence="7">The sequence shown here is derived from an EMBL/GenBank/DDBJ whole genome shotgun (WGS) entry which is preliminary data.</text>
</comment>
<dbReference type="STRING" id="1480615.AWJ14_05780"/>
<dbReference type="GO" id="GO:0000976">
    <property type="term" value="F:transcription cis-regulatory region binding"/>
    <property type="evidence" value="ECO:0007669"/>
    <property type="project" value="TreeGrafter"/>
</dbReference>
<keyword evidence="8" id="KW-1185">Reference proteome</keyword>
<evidence type="ECO:0000256" key="2">
    <source>
        <dbReference type="ARBA" id="ARBA00023054"/>
    </source>
</evidence>
<proteinExistence type="predicted"/>
<feature type="DNA-binding region" description="H-T-H motif" evidence="5">
    <location>
        <begin position="39"/>
        <end position="58"/>
    </location>
</feature>
<organism evidence="7 8">
    <name type="scientific">Hoeflea olei</name>
    <dbReference type="NCBI Taxonomy" id="1480615"/>
    <lineage>
        <taxon>Bacteria</taxon>
        <taxon>Pseudomonadati</taxon>
        <taxon>Pseudomonadota</taxon>
        <taxon>Alphaproteobacteria</taxon>
        <taxon>Hyphomicrobiales</taxon>
        <taxon>Rhizobiaceae</taxon>
        <taxon>Hoeflea</taxon>
    </lineage>
</organism>
<dbReference type="PANTHER" id="PTHR30055:SF183">
    <property type="entry name" value="NUCLEOID OCCLUSION FACTOR SLMA"/>
    <property type="match status" value="1"/>
</dbReference>
<keyword evidence="4" id="KW-0804">Transcription</keyword>
<evidence type="ECO:0000256" key="3">
    <source>
        <dbReference type="ARBA" id="ARBA00023125"/>
    </source>
</evidence>
<feature type="domain" description="HTH tetR-type" evidence="6">
    <location>
        <begin position="16"/>
        <end position="76"/>
    </location>
</feature>
<dbReference type="SUPFAM" id="SSF48498">
    <property type="entry name" value="Tetracyclin repressor-like, C-terminal domain"/>
    <property type="match status" value="1"/>
</dbReference>
<dbReference type="PROSITE" id="PS50977">
    <property type="entry name" value="HTH_TETR_2"/>
    <property type="match status" value="1"/>
</dbReference>
<evidence type="ECO:0000313" key="8">
    <source>
        <dbReference type="Proteomes" id="UP000094795"/>
    </source>
</evidence>
<keyword evidence="3 5" id="KW-0238">DNA-binding</keyword>